<gene>
    <name evidence="2" type="ORF">NP224_04640</name>
    <name evidence="1" type="ORF">PTQ40_02420</name>
</gene>
<accession>A0AAW3YEX8</accession>
<evidence type="ECO:0000313" key="2">
    <source>
        <dbReference type="EMBL" id="UWZ75037.1"/>
    </source>
</evidence>
<dbReference type="Proteomes" id="UP001249822">
    <property type="component" value="Unassembled WGS sequence"/>
</dbReference>
<protein>
    <submittedName>
        <fullName evidence="1">Uncharacterized protein</fullName>
    </submittedName>
</protein>
<proteinExistence type="predicted"/>
<dbReference type="RefSeq" id="WP_014839485.1">
    <property type="nucleotide sequence ID" value="NZ_CABGHZ010000024.1"/>
</dbReference>
<dbReference type="EMBL" id="CP102103">
    <property type="protein sequence ID" value="UWZ75037.1"/>
    <property type="molecule type" value="Genomic_DNA"/>
</dbReference>
<reference evidence="1" key="2">
    <citation type="journal article" date="2023" name="Front. Microbiol.">
        <title>Genomic characterization of carbapenem-resistant Klebsiella oxytoca complex in China: a multi-center study.</title>
        <authorList>
            <person name="Wan W."/>
            <person name="Yang X."/>
            <person name="Yu H."/>
            <person name="Wang M."/>
            <person name="Jia W."/>
            <person name="Huang B."/>
            <person name="Qu F."/>
            <person name="Shan B."/>
            <person name="Tang Y.W."/>
            <person name="Chen L."/>
            <person name="Du H."/>
        </authorList>
    </citation>
    <scope>NUCLEOTIDE SEQUENCE</scope>
    <source>
        <strain evidence="1">HD1688</strain>
    </source>
</reference>
<evidence type="ECO:0000313" key="1">
    <source>
        <dbReference type="EMBL" id="MDS7897842.1"/>
    </source>
</evidence>
<reference evidence="1" key="3">
    <citation type="submission" date="2023-01" db="EMBL/GenBank/DDBJ databases">
        <authorList>
            <person name="Du H."/>
            <person name="Wan W."/>
        </authorList>
    </citation>
    <scope>NUCLEOTIDE SEQUENCE</scope>
    <source>
        <strain evidence="1">HD1688</strain>
    </source>
</reference>
<dbReference type="AlphaFoldDB" id="A0AAW3YEX8"/>
<dbReference type="EMBL" id="JAQSKY010000002">
    <property type="protein sequence ID" value="MDS7897842.1"/>
    <property type="molecule type" value="Genomic_DNA"/>
</dbReference>
<sequence>MNSIHSAYLSSVIIFNRNFVNLGLSREYASGTWLQLMDTPSLRGWGIIGG</sequence>
<organism evidence="1 3">
    <name type="scientific">Klebsiella michiganensis</name>
    <dbReference type="NCBI Taxonomy" id="1134687"/>
    <lineage>
        <taxon>Bacteria</taxon>
        <taxon>Pseudomonadati</taxon>
        <taxon>Pseudomonadota</taxon>
        <taxon>Gammaproteobacteria</taxon>
        <taxon>Enterobacterales</taxon>
        <taxon>Enterobacteriaceae</taxon>
        <taxon>Klebsiella/Raoultella group</taxon>
        <taxon>Klebsiella</taxon>
    </lineage>
</organism>
<evidence type="ECO:0000313" key="3">
    <source>
        <dbReference type="Proteomes" id="UP001249822"/>
    </source>
</evidence>
<name>A0AAW3YEX8_9ENTR</name>
<dbReference type="Proteomes" id="UP001060345">
    <property type="component" value="Chromosome"/>
</dbReference>
<reference evidence="2" key="1">
    <citation type="submission" date="2022-08" db="EMBL/GenBank/DDBJ databases">
        <title>Genomic characterization and comparative genomic analysis of a strain of klebsiella michiganensis carrying blaKPC-2 isolated from the blood of children with very preterm bloodstream infection.</title>
        <authorList>
            <person name="Zhang N."/>
        </authorList>
    </citation>
    <scope>NUCLEOTIDE SEQUENCE</scope>
    <source>
        <strain evidence="2">BSI-KPN166</strain>
    </source>
</reference>